<dbReference type="GO" id="GO:0015078">
    <property type="term" value="F:proton transmembrane transporter activity"/>
    <property type="evidence" value="ECO:0007669"/>
    <property type="project" value="InterPro"/>
</dbReference>
<dbReference type="OMA" id="KSGAWKN"/>
<dbReference type="GO" id="GO:0031966">
    <property type="term" value="C:mitochondrial membrane"/>
    <property type="evidence" value="ECO:0007669"/>
    <property type="project" value="UniProtKB-SubCell"/>
</dbReference>
<dbReference type="STRING" id="137246.A0A401S761"/>
<dbReference type="PANTHER" id="PTHR12386">
    <property type="entry name" value="ATP SYNTHASE SUBUNIT"/>
    <property type="match status" value="1"/>
</dbReference>
<accession>A0A401S761</accession>
<evidence type="ECO:0000256" key="4">
    <source>
        <dbReference type="ARBA" id="ARBA00022547"/>
    </source>
</evidence>
<keyword evidence="6" id="KW-0406">Ion transport</keyword>
<evidence type="ECO:0000313" key="10">
    <source>
        <dbReference type="EMBL" id="GCC26219.1"/>
    </source>
</evidence>
<keyword evidence="5" id="KW-0375">Hydrogen ion transport</keyword>
<organism evidence="10 11">
    <name type="scientific">Chiloscyllium punctatum</name>
    <name type="common">Brownbanded bambooshark</name>
    <name type="synonym">Hemiscyllium punctatum</name>
    <dbReference type="NCBI Taxonomy" id="137246"/>
    <lineage>
        <taxon>Eukaryota</taxon>
        <taxon>Metazoa</taxon>
        <taxon>Chordata</taxon>
        <taxon>Craniata</taxon>
        <taxon>Vertebrata</taxon>
        <taxon>Chondrichthyes</taxon>
        <taxon>Elasmobranchii</taxon>
        <taxon>Galeomorphii</taxon>
        <taxon>Galeoidea</taxon>
        <taxon>Orectolobiformes</taxon>
        <taxon>Hemiscylliidae</taxon>
        <taxon>Chiloscyllium</taxon>
    </lineage>
</organism>
<keyword evidence="4" id="KW-0138">CF(0)</keyword>
<keyword evidence="9" id="KW-0066">ATP synthesis</keyword>
<evidence type="ECO:0000256" key="1">
    <source>
        <dbReference type="ARBA" id="ARBA00004325"/>
    </source>
</evidence>
<keyword evidence="11" id="KW-1185">Reference proteome</keyword>
<reference evidence="10 11" key="1">
    <citation type="journal article" date="2018" name="Nat. Ecol. Evol.">
        <title>Shark genomes provide insights into elasmobranch evolution and the origin of vertebrates.</title>
        <authorList>
            <person name="Hara Y"/>
            <person name="Yamaguchi K"/>
            <person name="Onimaru K"/>
            <person name="Kadota M"/>
            <person name="Koyanagi M"/>
            <person name="Keeley SD"/>
            <person name="Tatsumi K"/>
            <person name="Tanaka K"/>
            <person name="Motone F"/>
            <person name="Kageyama Y"/>
            <person name="Nozu R"/>
            <person name="Adachi N"/>
            <person name="Nishimura O"/>
            <person name="Nakagawa R"/>
            <person name="Tanegashima C"/>
            <person name="Kiyatake I"/>
            <person name="Matsumoto R"/>
            <person name="Murakumo K"/>
            <person name="Nishida K"/>
            <person name="Terakita A"/>
            <person name="Kuratani S"/>
            <person name="Sato K"/>
            <person name="Hyodo S Kuraku.S."/>
        </authorList>
    </citation>
    <scope>NUCLEOTIDE SEQUENCE [LARGE SCALE GENOMIC DNA]</scope>
</reference>
<evidence type="ECO:0000256" key="9">
    <source>
        <dbReference type="ARBA" id="ARBA00023310"/>
    </source>
</evidence>
<evidence type="ECO:0000256" key="8">
    <source>
        <dbReference type="ARBA" id="ARBA00023136"/>
    </source>
</evidence>
<comment type="similarity">
    <text evidence="2">Belongs to the ATPase g subunit family.</text>
</comment>
<protein>
    <recommendedName>
        <fullName evidence="12">ATP synthase subunit</fullName>
    </recommendedName>
</protein>
<dbReference type="InterPro" id="IPR006808">
    <property type="entry name" value="ATP_synth_F0_gsu_mt"/>
</dbReference>
<keyword evidence="3" id="KW-0813">Transport</keyword>
<dbReference type="OrthoDB" id="437at2759"/>
<comment type="caution">
    <text evidence="10">The sequence shown here is derived from an EMBL/GenBank/DDBJ whole genome shotgun (WGS) entry which is preliminary data.</text>
</comment>
<dbReference type="GO" id="GO:0045259">
    <property type="term" value="C:proton-transporting ATP synthase complex"/>
    <property type="evidence" value="ECO:0007669"/>
    <property type="project" value="UniProtKB-KW"/>
</dbReference>
<keyword evidence="7" id="KW-0496">Mitochondrion</keyword>
<keyword evidence="8" id="KW-0472">Membrane</keyword>
<evidence type="ECO:0000256" key="2">
    <source>
        <dbReference type="ARBA" id="ARBA00005699"/>
    </source>
</evidence>
<evidence type="ECO:0000256" key="6">
    <source>
        <dbReference type="ARBA" id="ARBA00023065"/>
    </source>
</evidence>
<evidence type="ECO:0000256" key="5">
    <source>
        <dbReference type="ARBA" id="ARBA00022781"/>
    </source>
</evidence>
<evidence type="ECO:0000256" key="7">
    <source>
        <dbReference type="ARBA" id="ARBA00023128"/>
    </source>
</evidence>
<sequence length="140" mass="15032">MLGGPRVDIVESGSELGCCSRGPGGCPDGDIGKMADAARRLVQNLVTRGPKVALAAANYSKPRLATFWKYARVELTPPTPKEIPVAVESLKGLIASFKAGAYKHVTVKDALRNTLVATEVVMWFYIGEVIGRRSLIGYKV</sequence>
<dbReference type="EMBL" id="BEZZ01000115">
    <property type="protein sequence ID" value="GCC26219.1"/>
    <property type="molecule type" value="Genomic_DNA"/>
</dbReference>
<proteinExistence type="inferred from homology"/>
<dbReference type="Pfam" id="PF04718">
    <property type="entry name" value="ATP-synt_G"/>
    <property type="match status" value="1"/>
</dbReference>
<evidence type="ECO:0000313" key="11">
    <source>
        <dbReference type="Proteomes" id="UP000287033"/>
    </source>
</evidence>
<evidence type="ECO:0000256" key="3">
    <source>
        <dbReference type="ARBA" id="ARBA00022448"/>
    </source>
</evidence>
<comment type="subcellular location">
    <subcellularLocation>
        <location evidence="1">Mitochondrion membrane</location>
    </subcellularLocation>
</comment>
<dbReference type="AlphaFoldDB" id="A0A401S761"/>
<evidence type="ECO:0008006" key="12">
    <source>
        <dbReference type="Google" id="ProtNLM"/>
    </source>
</evidence>
<name>A0A401S761_CHIPU</name>
<dbReference type="Proteomes" id="UP000287033">
    <property type="component" value="Unassembled WGS sequence"/>
</dbReference>
<gene>
    <name evidence="10" type="ORF">chiPu_0004634</name>
</gene>
<dbReference type="GO" id="GO:0015986">
    <property type="term" value="P:proton motive force-driven ATP synthesis"/>
    <property type="evidence" value="ECO:0007669"/>
    <property type="project" value="InterPro"/>
</dbReference>